<dbReference type="HOGENOM" id="CLU_018598_1_0_1"/>
<organism evidence="9 10">
    <name type="scientific">Pseudozyma flocculosa PF-1</name>
    <dbReference type="NCBI Taxonomy" id="1277687"/>
    <lineage>
        <taxon>Eukaryota</taxon>
        <taxon>Fungi</taxon>
        <taxon>Dikarya</taxon>
        <taxon>Basidiomycota</taxon>
        <taxon>Ustilaginomycotina</taxon>
        <taxon>Ustilaginomycetes</taxon>
        <taxon>Ustilaginales</taxon>
        <taxon>Ustilaginaceae</taxon>
        <taxon>Pseudozyma</taxon>
    </lineage>
</organism>
<evidence type="ECO:0000313" key="10">
    <source>
        <dbReference type="Proteomes" id="UP000053664"/>
    </source>
</evidence>
<keyword evidence="7" id="KW-0131">Cell cycle</keyword>
<evidence type="ECO:0000256" key="6">
    <source>
        <dbReference type="ARBA" id="ARBA00023242"/>
    </source>
</evidence>
<evidence type="ECO:0000256" key="4">
    <source>
        <dbReference type="ARBA" id="ARBA00022763"/>
    </source>
</evidence>
<evidence type="ECO:0000256" key="7">
    <source>
        <dbReference type="ARBA" id="ARBA00023306"/>
    </source>
</evidence>
<dbReference type="Gene3D" id="3.40.50.300">
    <property type="entry name" value="P-loop containing nucleotide triphosphate hydrolases"/>
    <property type="match status" value="1"/>
</dbReference>
<evidence type="ECO:0000256" key="8">
    <source>
        <dbReference type="SAM" id="MobiDB-lite"/>
    </source>
</evidence>
<evidence type="ECO:0000256" key="1">
    <source>
        <dbReference type="ARBA" id="ARBA00004123"/>
    </source>
</evidence>
<evidence type="ECO:0000313" key="9">
    <source>
        <dbReference type="EMBL" id="EPQ28938.1"/>
    </source>
</evidence>
<dbReference type="RefSeq" id="XP_007879448.1">
    <property type="nucleotide sequence ID" value="XM_007881257.1"/>
</dbReference>
<keyword evidence="5" id="KW-0067">ATP-binding</keyword>
<gene>
    <name evidence="9" type="ORF">PFL1_03738</name>
</gene>
<evidence type="ECO:0000256" key="2">
    <source>
        <dbReference type="ARBA" id="ARBA00006168"/>
    </source>
</evidence>
<evidence type="ECO:0000256" key="5">
    <source>
        <dbReference type="ARBA" id="ARBA00022840"/>
    </source>
</evidence>
<comment type="similarity">
    <text evidence="2">Belongs to the rad17/RAD24 family.</text>
</comment>
<dbReference type="PANTHER" id="PTHR12172:SF0">
    <property type="entry name" value="CELL CYCLE CHECKPOINT PROTEIN RAD17"/>
    <property type="match status" value="1"/>
</dbReference>
<dbReference type="AlphaFoldDB" id="A0A061H8J0"/>
<sequence length="834" mass="90388">MPPAQGASSKGRSKQPKLSFASTSSSANSRPLSATPSFSFTKPASSRSEHSPSPAPLPLQHASAKGKHKQHEPAAIDPEDLGSHQEPTSSLWCDKHSPSSLAELSVHKQKVQDVQGWLRDALSGNPRLAKYRRILVLTGPAGSGKTATIKALAAPSELDFEILEWNTQTSLTSEPFASAPNSAERFSDFLARAGRYSSLSLSAAGPSASQSSSQGRLSSTPQSSQTSTRRIILVEDLPNVHHQPTKAAFNAALELFLAKALPVASPAQGSSEVVNCPIVLIISESTPREDDERWAGESSGGGWRDRLGAIMDARTALDESVRRSPAVSEIRFNPVAPTILLKGLRRIVDLEFPAQQSTRSAKSRSRSAATADEPPGRPSMQTVQAVADSGTGDIRAAVNCLQFLCGIQTPEAGAKRDAAGRRKPASRTSAKSRLAARQLALISGRESSLALFHAVGRVLYNKRFGDPGQEAEEQKLRKKAAAATGPDLSDDEFDEHEAELSALRERLNRAGRALTGVGTSDSEQRKSSYEMPSHYAPLQRRESRVDVQDLWTDLPVDPSMFQLYLHQNYTAFTTDIEQCCEIASGISDADSIRCTREEYRHAALLSHYGFLVTVQSTLLHLPSPVPRRNQKLGKAAFWEVRNKTREMDDLVDDAKQYLAEGFGGLDPLKRQTSSFGRGAGFLSTADDLLDANRSDAGLGQEGHSSLMRADRLTLATEIVPLLVKVQGGAGANEERSRRLPDCFARIARMRFEWAGISDTAERNLEEHEIEHRVEEPAGEDDIGPPPPSSQQRVAMPADEGLGGWQPDQVAALTGGEEAEGERLYLSDDDIEEYS</sequence>
<dbReference type="GO" id="GO:0005634">
    <property type="term" value="C:nucleus"/>
    <property type="evidence" value="ECO:0007669"/>
    <property type="project" value="UniProtKB-SubCell"/>
</dbReference>
<dbReference type="eggNOG" id="KOG1970">
    <property type="taxonomic scope" value="Eukaryota"/>
</dbReference>
<dbReference type="GeneID" id="19317846"/>
<protein>
    <recommendedName>
        <fullName evidence="11">AAA+ ATPase domain-containing protein</fullName>
    </recommendedName>
</protein>
<dbReference type="SUPFAM" id="SSF52540">
    <property type="entry name" value="P-loop containing nucleoside triphosphate hydrolases"/>
    <property type="match status" value="1"/>
</dbReference>
<feature type="compositionally biased region" description="Polar residues" evidence="8">
    <location>
        <begin position="35"/>
        <end position="46"/>
    </location>
</feature>
<feature type="region of interest" description="Disordered" evidence="8">
    <location>
        <begin position="355"/>
        <end position="381"/>
    </location>
</feature>
<comment type="subcellular location">
    <subcellularLocation>
        <location evidence="1">Nucleus</location>
    </subcellularLocation>
</comment>
<keyword evidence="4" id="KW-0227">DNA damage</keyword>
<evidence type="ECO:0008006" key="11">
    <source>
        <dbReference type="Google" id="ProtNLM"/>
    </source>
</evidence>
<evidence type="ECO:0000256" key="3">
    <source>
        <dbReference type="ARBA" id="ARBA00022741"/>
    </source>
</evidence>
<dbReference type="Proteomes" id="UP000053664">
    <property type="component" value="Unassembled WGS sequence"/>
</dbReference>
<dbReference type="InterPro" id="IPR004582">
    <property type="entry name" value="Checkpoint_prot_Rad17_Rad24"/>
</dbReference>
<feature type="region of interest" description="Disordered" evidence="8">
    <location>
        <begin position="1"/>
        <end position="95"/>
    </location>
</feature>
<reference evidence="9 10" key="1">
    <citation type="journal article" date="2013" name="Plant Cell">
        <title>The transition from a phytopathogenic smut ancestor to an anamorphic biocontrol agent deciphered by comparative whole-genome analysis.</title>
        <authorList>
            <person name="Lefebvre F."/>
            <person name="Joly D.L."/>
            <person name="Labbe C."/>
            <person name="Teichmann B."/>
            <person name="Linning R."/>
            <person name="Belzile F."/>
            <person name="Bakkeren G."/>
            <person name="Belanger R.R."/>
        </authorList>
    </citation>
    <scope>NUCLEOTIDE SEQUENCE [LARGE SCALE GENOMIC DNA]</scope>
    <source>
        <strain evidence="9 10">PF-1</strain>
    </source>
</reference>
<dbReference type="GO" id="GO:0033314">
    <property type="term" value="P:mitotic DNA replication checkpoint signaling"/>
    <property type="evidence" value="ECO:0007669"/>
    <property type="project" value="TreeGrafter"/>
</dbReference>
<dbReference type="GO" id="GO:0003689">
    <property type="term" value="F:DNA clamp loader activity"/>
    <property type="evidence" value="ECO:0007669"/>
    <property type="project" value="TreeGrafter"/>
</dbReference>
<dbReference type="GO" id="GO:0005524">
    <property type="term" value="F:ATP binding"/>
    <property type="evidence" value="ECO:0007669"/>
    <property type="project" value="UniProtKB-KW"/>
</dbReference>
<feature type="region of interest" description="Disordered" evidence="8">
    <location>
        <begin position="470"/>
        <end position="496"/>
    </location>
</feature>
<dbReference type="EMBL" id="KE361633">
    <property type="protein sequence ID" value="EPQ28938.1"/>
    <property type="molecule type" value="Genomic_DNA"/>
</dbReference>
<name>A0A061H8J0_9BASI</name>
<proteinExistence type="inferred from homology"/>
<feature type="region of interest" description="Disordered" evidence="8">
    <location>
        <begin position="204"/>
        <end position="228"/>
    </location>
</feature>
<feature type="compositionally biased region" description="Low complexity" evidence="8">
    <location>
        <begin position="19"/>
        <end position="34"/>
    </location>
</feature>
<accession>A0A061H8J0</accession>
<dbReference type="GO" id="GO:0006281">
    <property type="term" value="P:DNA repair"/>
    <property type="evidence" value="ECO:0007669"/>
    <property type="project" value="InterPro"/>
</dbReference>
<keyword evidence="3" id="KW-0547">Nucleotide-binding</keyword>
<feature type="region of interest" description="Disordered" evidence="8">
    <location>
        <begin position="513"/>
        <end position="537"/>
    </location>
</feature>
<dbReference type="KEGG" id="pfp:PFL1_03738"/>
<dbReference type="OrthoDB" id="10265971at2759"/>
<keyword evidence="6" id="KW-0539">Nucleus</keyword>
<dbReference type="PANTHER" id="PTHR12172">
    <property type="entry name" value="CELL CYCLE CHECKPOINT PROTEIN RAD17"/>
    <property type="match status" value="1"/>
</dbReference>
<feature type="compositionally biased region" description="Polar residues" evidence="8">
    <location>
        <begin position="1"/>
        <end position="10"/>
    </location>
</feature>
<dbReference type="InterPro" id="IPR027417">
    <property type="entry name" value="P-loop_NTPase"/>
</dbReference>
<dbReference type="GO" id="GO:0000077">
    <property type="term" value="P:DNA damage checkpoint signaling"/>
    <property type="evidence" value="ECO:0007669"/>
    <property type="project" value="TreeGrafter"/>
</dbReference>
<feature type="compositionally biased region" description="Low complexity" evidence="8">
    <location>
        <begin position="355"/>
        <end position="371"/>
    </location>
</feature>
<dbReference type="Pfam" id="PF03215">
    <property type="entry name" value="Rad17"/>
    <property type="match status" value="1"/>
</dbReference>
<feature type="region of interest" description="Disordered" evidence="8">
    <location>
        <begin position="772"/>
        <end position="834"/>
    </location>
</feature>
<dbReference type="GO" id="GO:0003682">
    <property type="term" value="F:chromatin binding"/>
    <property type="evidence" value="ECO:0007669"/>
    <property type="project" value="TreeGrafter"/>
</dbReference>
<feature type="region of interest" description="Disordered" evidence="8">
    <location>
        <begin position="412"/>
        <end position="431"/>
    </location>
</feature>